<feature type="compositionally biased region" description="Low complexity" evidence="1">
    <location>
        <begin position="632"/>
        <end position="641"/>
    </location>
</feature>
<dbReference type="AlphaFoldDB" id="A0A5C5FTE7"/>
<feature type="compositionally biased region" description="Low complexity" evidence="1">
    <location>
        <begin position="126"/>
        <end position="147"/>
    </location>
</feature>
<evidence type="ECO:0000313" key="2">
    <source>
        <dbReference type="EMBL" id="TNY20158.1"/>
    </source>
</evidence>
<accession>A0A5C5FTE7</accession>
<dbReference type="EMBL" id="SOZI01000074">
    <property type="protein sequence ID" value="TNY20158.1"/>
    <property type="molecule type" value="Genomic_DNA"/>
</dbReference>
<keyword evidence="3" id="KW-1185">Reference proteome</keyword>
<feature type="compositionally biased region" description="Polar residues" evidence="1">
    <location>
        <begin position="475"/>
        <end position="486"/>
    </location>
</feature>
<feature type="compositionally biased region" description="Low complexity" evidence="1">
    <location>
        <begin position="344"/>
        <end position="371"/>
    </location>
</feature>
<feature type="compositionally biased region" description="Basic and acidic residues" evidence="1">
    <location>
        <begin position="224"/>
        <end position="272"/>
    </location>
</feature>
<feature type="compositionally biased region" description="Polar residues" evidence="1">
    <location>
        <begin position="516"/>
        <end position="545"/>
    </location>
</feature>
<feature type="compositionally biased region" description="Pro residues" evidence="1">
    <location>
        <begin position="644"/>
        <end position="656"/>
    </location>
</feature>
<proteinExistence type="predicted"/>
<feature type="compositionally biased region" description="Low complexity" evidence="1">
    <location>
        <begin position="199"/>
        <end position="217"/>
    </location>
</feature>
<dbReference type="Proteomes" id="UP000311382">
    <property type="component" value="Unassembled WGS sequence"/>
</dbReference>
<reference evidence="2 3" key="1">
    <citation type="submission" date="2019-03" db="EMBL/GenBank/DDBJ databases">
        <title>Rhodosporidium diobovatum UCD-FST 08-225 genome sequencing, assembly, and annotation.</title>
        <authorList>
            <person name="Fakankun I.U."/>
            <person name="Fristensky B."/>
            <person name="Levin D.B."/>
        </authorList>
    </citation>
    <scope>NUCLEOTIDE SEQUENCE [LARGE SCALE GENOMIC DNA]</scope>
    <source>
        <strain evidence="2 3">UCD-FST 08-225</strain>
    </source>
</reference>
<gene>
    <name evidence="2" type="ORF">DMC30DRAFT_267362</name>
</gene>
<feature type="compositionally biased region" description="Low complexity" evidence="1">
    <location>
        <begin position="690"/>
        <end position="724"/>
    </location>
</feature>
<feature type="region of interest" description="Disordered" evidence="1">
    <location>
        <begin position="30"/>
        <end position="162"/>
    </location>
</feature>
<evidence type="ECO:0000256" key="1">
    <source>
        <dbReference type="SAM" id="MobiDB-lite"/>
    </source>
</evidence>
<feature type="compositionally biased region" description="Polar residues" evidence="1">
    <location>
        <begin position="455"/>
        <end position="468"/>
    </location>
</feature>
<feature type="compositionally biased region" description="Basic and acidic residues" evidence="1">
    <location>
        <begin position="487"/>
        <end position="497"/>
    </location>
</feature>
<name>A0A5C5FTE7_9BASI</name>
<dbReference type="STRING" id="5288.A0A5C5FTE7"/>
<feature type="compositionally biased region" description="Polar residues" evidence="1">
    <location>
        <begin position="299"/>
        <end position="317"/>
    </location>
</feature>
<organism evidence="2 3">
    <name type="scientific">Rhodotorula diobovata</name>
    <dbReference type="NCBI Taxonomy" id="5288"/>
    <lineage>
        <taxon>Eukaryota</taxon>
        <taxon>Fungi</taxon>
        <taxon>Dikarya</taxon>
        <taxon>Basidiomycota</taxon>
        <taxon>Pucciniomycotina</taxon>
        <taxon>Microbotryomycetes</taxon>
        <taxon>Sporidiobolales</taxon>
        <taxon>Sporidiobolaceae</taxon>
        <taxon>Rhodotorula</taxon>
    </lineage>
</organism>
<feature type="compositionally biased region" description="Basic residues" evidence="1">
    <location>
        <begin position="273"/>
        <end position="287"/>
    </location>
</feature>
<comment type="caution">
    <text evidence="2">The sequence shown here is derived from an EMBL/GenBank/DDBJ whole genome shotgun (WGS) entry which is preliminary data.</text>
</comment>
<sequence length="755" mass="76121">MPLSIGGASSPIPPTASLLSQFAPSTVKPSSIFDDLPTDLRHDLPTVPELPDSAASSFSPSTFTASSAVPARPSYVTSPTALSEDGDSLPSPTFPSPAVLPRSTHASPDQIARPLPWASPDLSPRAASPATPPVAATATAAGALSPASPAPPLAPAVPQTPSGLTLLAPQAAVRRPSLVDAQSDSVATVVPAAQEEDQPAAAAVSPEDAAPAASAPPASEPPSEDGHAGAKPDESSSQPRDGDETKAGDESPEHEHEPEHDDDAAKAAADKAHKSKRRKRGARKEKRAARQAERATDTHGATSPVSPASPRSGSKLPTVSEGRDAVLEDLAAASQELARELSHTRSASSHRSTRSRPPVSSSRSHGTQSTSALPTTTSRPQDIFPSPPPPTTTKKAGGGMLFRLKTLVNEGNSDLEAFKRRVDERNASIGAKADTYSAPAQMQGAKAPRGKYDSPFSSRGSVGTTASIDSDRGRSSAQGDHWSSASTRRDRLADRRVKGGPSTAPNGGAASGGDFSPTSSSLTRGGGPSTLSGFDSTTSRTHTPLSSFSSVGSPASSNESAPGGTTSLSSTVRDWRRSPSPPGKRPYSASRSPPPPPGLAPPIGLAPAPESSPAPRPKLRDAATDTSDLGKAAASASGSRSPTIPSPAPTVVPLPPVAAARAPPAAAPAPAPRTRKDPPRAVVPPPPQPAAAQPASAPVTPVLSPASAPGISPASTPGATASSGKTNKLAKMLNSISVFNRTQPAAGAAGEGGAQ</sequence>
<protein>
    <submittedName>
        <fullName evidence="2">Uncharacterized protein</fullName>
    </submittedName>
</protein>
<feature type="compositionally biased region" description="Basic and acidic residues" evidence="1">
    <location>
        <begin position="288"/>
        <end position="297"/>
    </location>
</feature>
<feature type="region of interest" description="Disordered" evidence="1">
    <location>
        <begin position="428"/>
        <end position="726"/>
    </location>
</feature>
<feature type="compositionally biased region" description="Polar residues" evidence="1">
    <location>
        <begin position="558"/>
        <end position="572"/>
    </location>
</feature>
<evidence type="ECO:0000313" key="3">
    <source>
        <dbReference type="Proteomes" id="UP000311382"/>
    </source>
</evidence>
<feature type="compositionally biased region" description="Low complexity" evidence="1">
    <location>
        <begin position="53"/>
        <end position="71"/>
    </location>
</feature>
<feature type="compositionally biased region" description="Low complexity" evidence="1">
    <location>
        <begin position="546"/>
        <end position="557"/>
    </location>
</feature>
<feature type="region of interest" description="Disordered" evidence="1">
    <location>
        <begin position="178"/>
        <end position="399"/>
    </location>
</feature>